<feature type="domain" description="Exostosin GT47" evidence="3">
    <location>
        <begin position="269"/>
        <end position="422"/>
    </location>
</feature>
<sequence>MRCHKAGSALPMSDARPPEFMSCKLPVKLLHWLRLPGLMGIVACNAMFTMLALSKNKLQPTILKANGNGRSNFVDPAIYSTFRVLKSEVAHAAKDFDDDTFVSFNFFPPIGVVHNSAYDCPYIINETDWDSLLSAQLEDSDRVTVKKVELLQEVGFIEFFRHHYPRSFELQDNDEELSSEYIADVIKSMQLSETNNIPGTEEVKPRFYFPICSVIQDYDKHRFGSDRLTLASSAILRLQKVAYKKRIFYIEAHPLTSPGHPLKEVLHNAMTLRIDQTVSGSYNDVMIPISSTPNVCGHYEHYQNSTKTVLLLGSGNPRSLRYPKLRDNLRIIFSKYLNETEQQDIKIGQRPYHDYEVLFSQSNFCFVTPGDTTATMQATRAMCGGCVPIFIADDFRQLPFANILDYSTFSLRLHTIDIVHNIESEAGQKKTVIEFYHQLKEMVANGTYDELKHNVEIARDFFNYHRFGSRSPYGAALVSMYQTNVAES</sequence>
<dbReference type="EMBL" id="HBHQ01022009">
    <property type="protein sequence ID" value="CAD9823040.1"/>
    <property type="molecule type" value="Transcribed_RNA"/>
</dbReference>
<dbReference type="PANTHER" id="PTHR11062:SF281">
    <property type="entry name" value="EXOSTOSIN-LIKE 2"/>
    <property type="match status" value="1"/>
</dbReference>
<evidence type="ECO:0000259" key="3">
    <source>
        <dbReference type="Pfam" id="PF03016"/>
    </source>
</evidence>
<dbReference type="InterPro" id="IPR040911">
    <property type="entry name" value="Exostosin_GT47"/>
</dbReference>
<reference evidence="4" key="1">
    <citation type="submission" date="2021-01" db="EMBL/GenBank/DDBJ databases">
        <authorList>
            <person name="Corre E."/>
            <person name="Pelletier E."/>
            <person name="Niang G."/>
            <person name="Scheremetjew M."/>
            <person name="Finn R."/>
            <person name="Kale V."/>
            <person name="Holt S."/>
            <person name="Cochrane G."/>
            <person name="Meng A."/>
            <person name="Brown T."/>
            <person name="Cohen L."/>
        </authorList>
    </citation>
    <scope>NUCLEOTIDE SEQUENCE</scope>
    <source>
        <strain evidence="4">CCMP2084</strain>
    </source>
</reference>
<dbReference type="GO" id="GO:0016757">
    <property type="term" value="F:glycosyltransferase activity"/>
    <property type="evidence" value="ECO:0007669"/>
    <property type="project" value="InterPro"/>
</dbReference>
<feature type="transmembrane region" description="Helical" evidence="2">
    <location>
        <begin position="35"/>
        <end position="54"/>
    </location>
</feature>
<name>A0A7S2UKW1_9STRA</name>
<keyword evidence="2" id="KW-0812">Transmembrane</keyword>
<dbReference type="InterPro" id="IPR004263">
    <property type="entry name" value="Exostosin"/>
</dbReference>
<dbReference type="Pfam" id="PF03016">
    <property type="entry name" value="Exostosin_GT47"/>
    <property type="match status" value="1"/>
</dbReference>
<organism evidence="4">
    <name type="scientific">Attheya septentrionalis</name>
    <dbReference type="NCBI Taxonomy" id="420275"/>
    <lineage>
        <taxon>Eukaryota</taxon>
        <taxon>Sar</taxon>
        <taxon>Stramenopiles</taxon>
        <taxon>Ochrophyta</taxon>
        <taxon>Bacillariophyta</taxon>
        <taxon>Coscinodiscophyceae</taxon>
        <taxon>Chaetocerotophycidae</taxon>
        <taxon>Chaetocerotales</taxon>
        <taxon>Attheyaceae</taxon>
        <taxon>Attheya</taxon>
    </lineage>
</organism>
<evidence type="ECO:0000256" key="2">
    <source>
        <dbReference type="SAM" id="Phobius"/>
    </source>
</evidence>
<keyword evidence="2" id="KW-1133">Transmembrane helix</keyword>
<keyword evidence="2" id="KW-0472">Membrane</keyword>
<comment type="similarity">
    <text evidence="1">Belongs to the glycosyltransferase 47 family.</text>
</comment>
<evidence type="ECO:0000256" key="1">
    <source>
        <dbReference type="ARBA" id="ARBA00010271"/>
    </source>
</evidence>
<gene>
    <name evidence="4" type="ORF">ASEP1449_LOCUS14874</name>
</gene>
<evidence type="ECO:0000313" key="4">
    <source>
        <dbReference type="EMBL" id="CAD9823040.1"/>
    </source>
</evidence>
<dbReference type="PANTHER" id="PTHR11062">
    <property type="entry name" value="EXOSTOSIN HEPARAN SULFATE GLYCOSYLTRANSFERASE -RELATED"/>
    <property type="match status" value="1"/>
</dbReference>
<proteinExistence type="inferred from homology"/>
<dbReference type="AlphaFoldDB" id="A0A7S2UKW1"/>
<protein>
    <recommendedName>
        <fullName evidence="3">Exostosin GT47 domain-containing protein</fullName>
    </recommendedName>
</protein>
<accession>A0A7S2UKW1</accession>